<dbReference type="InterPro" id="IPR051704">
    <property type="entry name" value="FAD_aromatic-hydroxylase"/>
</dbReference>
<evidence type="ECO:0000259" key="1">
    <source>
        <dbReference type="Pfam" id="PF01494"/>
    </source>
</evidence>
<keyword evidence="3" id="KW-1185">Reference proteome</keyword>
<evidence type="ECO:0000313" key="3">
    <source>
        <dbReference type="Proteomes" id="UP001301731"/>
    </source>
</evidence>
<proteinExistence type="predicted"/>
<evidence type="ECO:0000313" key="2">
    <source>
        <dbReference type="EMBL" id="WOX26194.1"/>
    </source>
</evidence>
<name>A0ABZ0M3C0_9ACTN</name>
<dbReference type="Gene3D" id="3.50.50.60">
    <property type="entry name" value="FAD/NAD(P)-binding domain"/>
    <property type="match status" value="1"/>
</dbReference>
<feature type="domain" description="FAD-binding" evidence="1">
    <location>
        <begin position="5"/>
        <end position="323"/>
    </location>
</feature>
<dbReference type="PANTHER" id="PTHR46865">
    <property type="entry name" value="OXIDOREDUCTASE-RELATED"/>
    <property type="match status" value="1"/>
</dbReference>
<dbReference type="Proteomes" id="UP001301731">
    <property type="component" value="Chromosome"/>
</dbReference>
<dbReference type="GO" id="GO:0004497">
    <property type="term" value="F:monooxygenase activity"/>
    <property type="evidence" value="ECO:0007669"/>
    <property type="project" value="UniProtKB-KW"/>
</dbReference>
<dbReference type="Gene3D" id="3.30.9.10">
    <property type="entry name" value="D-Amino Acid Oxidase, subunit A, domain 2"/>
    <property type="match status" value="1"/>
</dbReference>
<dbReference type="EMBL" id="CP137573">
    <property type="protein sequence ID" value="WOX26194.1"/>
    <property type="molecule type" value="Genomic_DNA"/>
</dbReference>
<dbReference type="SUPFAM" id="SSF51905">
    <property type="entry name" value="FAD/NAD(P)-binding domain"/>
    <property type="match status" value="1"/>
</dbReference>
<dbReference type="PRINTS" id="PR00420">
    <property type="entry name" value="RNGMNOXGNASE"/>
</dbReference>
<gene>
    <name evidence="2" type="ORF">R2D22_34355</name>
</gene>
<protein>
    <submittedName>
        <fullName evidence="2">FAD-dependent monooxygenase</fullName>
    </submittedName>
</protein>
<keyword evidence="2" id="KW-0560">Oxidoreductase</keyword>
<dbReference type="RefSeq" id="WP_318109116.1">
    <property type="nucleotide sequence ID" value="NZ_CP137573.1"/>
</dbReference>
<keyword evidence="2" id="KW-0503">Monooxygenase</keyword>
<dbReference type="Pfam" id="PF01494">
    <property type="entry name" value="FAD_binding_3"/>
    <property type="match status" value="1"/>
</dbReference>
<dbReference type="InterPro" id="IPR002938">
    <property type="entry name" value="FAD-bd"/>
</dbReference>
<sequence>MTGKTVLISGAGIAGPVLAHRLAEHGFRPTVVEWAATPRSSGSPVDVAGPALEIAERMGVLPRLREAATRVSRLRLLDAAGRPVTTLPAQALQSGGGSVEIPRGDLAELLYEAARDRAEFVFGDSIETLVQDGDGVDVTFRTGAPRRFDLVVGADGLHSTVRRLAFGPETEFVHHIGLYVATLPLDEPTADPRTVDLYNAPGRLVAVHPVRGSSLAFFAYRGPAVPDFSPRDLALHRDLLTAAYADTAGWRVPELLDRTRTGADLWFDAVSQVRIPRWSRGRVTLVGDAASSVSLFGDGSSLAMTGAHTLAARLGATPEDHAAAFAAYEARHRALVDPKQRNVHRVASLLVPATRGGVAVRNFGARLWAAGSALRTSRAVAA</sequence>
<organism evidence="2 3">
    <name type="scientific">Streptomyces solicathayae</name>
    <dbReference type="NCBI Taxonomy" id="3081768"/>
    <lineage>
        <taxon>Bacteria</taxon>
        <taxon>Bacillati</taxon>
        <taxon>Actinomycetota</taxon>
        <taxon>Actinomycetes</taxon>
        <taxon>Kitasatosporales</taxon>
        <taxon>Streptomycetaceae</taxon>
        <taxon>Streptomyces</taxon>
    </lineage>
</organism>
<dbReference type="InterPro" id="IPR036188">
    <property type="entry name" value="FAD/NAD-bd_sf"/>
</dbReference>
<reference evidence="2 3" key="1">
    <citation type="submission" date="2023-10" db="EMBL/GenBank/DDBJ databases">
        <title>The genome sequence of Streptomyces sp. HUAS YS2.</title>
        <authorList>
            <person name="Mo P."/>
        </authorList>
    </citation>
    <scope>NUCLEOTIDE SEQUENCE [LARGE SCALE GENOMIC DNA]</scope>
    <source>
        <strain evidence="2 3">HUAS YS2</strain>
    </source>
</reference>
<accession>A0ABZ0M3C0</accession>
<dbReference type="PANTHER" id="PTHR46865:SF2">
    <property type="entry name" value="MONOOXYGENASE"/>
    <property type="match status" value="1"/>
</dbReference>